<dbReference type="GO" id="GO:0030968">
    <property type="term" value="P:endoplasmic reticulum unfolded protein response"/>
    <property type="evidence" value="ECO:0007669"/>
    <property type="project" value="TreeGrafter"/>
</dbReference>
<dbReference type="Proteomes" id="UP000095085">
    <property type="component" value="Unassembled WGS sequence"/>
</dbReference>
<feature type="region of interest" description="Disordered" evidence="2">
    <location>
        <begin position="1"/>
        <end position="46"/>
    </location>
</feature>
<feature type="coiled-coil region" evidence="1">
    <location>
        <begin position="200"/>
        <end position="227"/>
    </location>
</feature>
<dbReference type="RefSeq" id="XP_020076851.1">
    <property type="nucleotide sequence ID" value="XM_020221090.1"/>
</dbReference>
<dbReference type="Pfam" id="PF08618">
    <property type="entry name" value="Opi1"/>
    <property type="match status" value="1"/>
</dbReference>
<keyword evidence="1" id="KW-0175">Coiled coil</keyword>
<evidence type="ECO:0000313" key="4">
    <source>
        <dbReference type="Proteomes" id="UP000095085"/>
    </source>
</evidence>
<dbReference type="GO" id="GO:0005634">
    <property type="term" value="C:nucleus"/>
    <property type="evidence" value="ECO:0007669"/>
    <property type="project" value="TreeGrafter"/>
</dbReference>
<organism evidence="3 4">
    <name type="scientific">Hyphopichia burtonii NRRL Y-1933</name>
    <dbReference type="NCBI Taxonomy" id="984485"/>
    <lineage>
        <taxon>Eukaryota</taxon>
        <taxon>Fungi</taxon>
        <taxon>Dikarya</taxon>
        <taxon>Ascomycota</taxon>
        <taxon>Saccharomycotina</taxon>
        <taxon>Pichiomycetes</taxon>
        <taxon>Debaryomycetaceae</taxon>
        <taxon>Hyphopichia</taxon>
    </lineage>
</organism>
<dbReference type="AlphaFoldDB" id="A0A1E4RKH1"/>
<proteinExistence type="predicted"/>
<dbReference type="GO" id="GO:0006357">
    <property type="term" value="P:regulation of transcription by RNA polymerase II"/>
    <property type="evidence" value="ECO:0007669"/>
    <property type="project" value="TreeGrafter"/>
</dbReference>
<accession>A0A1E4RKH1</accession>
<protein>
    <submittedName>
        <fullName evidence="3">Uncharacterized protein</fullName>
    </submittedName>
</protein>
<dbReference type="GO" id="GO:0003714">
    <property type="term" value="F:transcription corepressor activity"/>
    <property type="evidence" value="ECO:0007669"/>
    <property type="project" value="InterPro"/>
</dbReference>
<feature type="region of interest" description="Disordered" evidence="2">
    <location>
        <begin position="68"/>
        <end position="95"/>
    </location>
</feature>
<name>A0A1E4RKH1_9ASCO</name>
<feature type="region of interest" description="Disordered" evidence="2">
    <location>
        <begin position="449"/>
        <end position="469"/>
    </location>
</feature>
<evidence type="ECO:0000256" key="2">
    <source>
        <dbReference type="SAM" id="MobiDB-lite"/>
    </source>
</evidence>
<reference evidence="4" key="1">
    <citation type="submission" date="2016-05" db="EMBL/GenBank/DDBJ databases">
        <title>Comparative genomics of biotechnologically important yeasts.</title>
        <authorList>
            <consortium name="DOE Joint Genome Institute"/>
            <person name="Riley R."/>
            <person name="Haridas S."/>
            <person name="Wolfe K.H."/>
            <person name="Lopes M.R."/>
            <person name="Hittinger C.T."/>
            <person name="Goker M."/>
            <person name="Salamov A."/>
            <person name="Wisecaver J."/>
            <person name="Long T.M."/>
            <person name="Aerts A.L."/>
            <person name="Barry K."/>
            <person name="Choi C."/>
            <person name="Clum A."/>
            <person name="Coughlan A.Y."/>
            <person name="Deshpande S."/>
            <person name="Douglass A.P."/>
            <person name="Hanson S.J."/>
            <person name="Klenk H.-P."/>
            <person name="Labutti K."/>
            <person name="Lapidus A."/>
            <person name="Lindquist E."/>
            <person name="Lipzen A."/>
            <person name="Meier-Kolthoff J.P."/>
            <person name="Ohm R.A."/>
            <person name="Otillar R.P."/>
            <person name="Pangilinan J."/>
            <person name="Peng Y."/>
            <person name="Rokas A."/>
            <person name="Rosa C.A."/>
            <person name="Scheuner C."/>
            <person name="Sibirny A.A."/>
            <person name="Slot J.C."/>
            <person name="Stielow J.B."/>
            <person name="Sun H."/>
            <person name="Kurtzman C.P."/>
            <person name="Blackwell M."/>
            <person name="Grigoriev I.V."/>
            <person name="Jeffries T.W."/>
        </authorList>
    </citation>
    <scope>NUCLEOTIDE SEQUENCE [LARGE SCALE GENOMIC DNA]</scope>
    <source>
        <strain evidence="4">NRRL Y-1933</strain>
    </source>
</reference>
<feature type="compositionally biased region" description="Low complexity" evidence="2">
    <location>
        <begin position="69"/>
        <end position="85"/>
    </location>
</feature>
<dbReference type="STRING" id="984485.A0A1E4RKH1"/>
<dbReference type="InterPro" id="IPR013927">
    <property type="entry name" value="TF_Opi1_Ccg-8"/>
</dbReference>
<dbReference type="PANTHER" id="PTHR38406:SF1">
    <property type="entry name" value="TRANSCRIPTIONAL REPRESSOR OPI1"/>
    <property type="match status" value="1"/>
</dbReference>
<dbReference type="OrthoDB" id="2441642at2759"/>
<keyword evidence="4" id="KW-1185">Reference proteome</keyword>
<evidence type="ECO:0000313" key="3">
    <source>
        <dbReference type="EMBL" id="ODV67784.1"/>
    </source>
</evidence>
<feature type="coiled-coil region" evidence="1">
    <location>
        <begin position="257"/>
        <end position="284"/>
    </location>
</feature>
<gene>
    <name evidence="3" type="ORF">HYPBUDRAFT_152568</name>
</gene>
<dbReference type="PANTHER" id="PTHR38406">
    <property type="entry name" value="TRANSCRIPTIONAL REPRESSOR OPI1"/>
    <property type="match status" value="1"/>
</dbReference>
<dbReference type="EMBL" id="KV454540">
    <property type="protein sequence ID" value="ODV67784.1"/>
    <property type="molecule type" value="Genomic_DNA"/>
</dbReference>
<evidence type="ECO:0000256" key="1">
    <source>
        <dbReference type="SAM" id="Coils"/>
    </source>
</evidence>
<sequence length="469" mass="52659">MTQISGSRTYKRKLSVGDDYKSEPKVEKHMEKTMDEPNGTEETTEVERIKEELAPPLYEAAIRMPIPISASNSSSSTSTTTVSGSNLKRRHNNNNDDLVSAAEALTQLTKSMTPPPASLSYNQLPPPTRSLHSGVTSPISSLSINDHHNHEHPLVTKVNKVSKHPIVTNAFTYYEEQKRKYASFNYAAEIVEKAAIPVVNKIELNLNNRYQAQRSKLEEKSVKKRRKLSKKRSCSIYKKNETKKRLQFCLHILKLANDNINSKVFNLQERMLNIEKEKRLKNEEVKQDKPDSKPNNEVAQQTKTEIITTVKKIIHLISNFKPSSLNPSQTTSDVDQNLDNISINSNNPNNLELKSTIRDIILKLPITIQQTAITNSTSAQQANDKIFVFAKESLEMIGKLTNVFNEQLEKAENWVNGDESDNLNLSRQLSQSSSTPSLDSVIAPIPLSTKDSNIKSASPESPQTKVEGN</sequence>
<feature type="compositionally biased region" description="Basic and acidic residues" evidence="2">
    <location>
        <begin position="15"/>
        <end position="35"/>
    </location>
</feature>
<dbReference type="GO" id="GO:0008654">
    <property type="term" value="P:phospholipid biosynthetic process"/>
    <property type="evidence" value="ECO:0007669"/>
    <property type="project" value="TreeGrafter"/>
</dbReference>
<dbReference type="GeneID" id="30995640"/>
<dbReference type="GO" id="GO:0005783">
    <property type="term" value="C:endoplasmic reticulum"/>
    <property type="evidence" value="ECO:0007669"/>
    <property type="project" value="TreeGrafter"/>
</dbReference>